<evidence type="ECO:0000256" key="1">
    <source>
        <dbReference type="PROSITE-ProRule" id="PRU00325"/>
    </source>
</evidence>
<feature type="coiled-coil region" evidence="2">
    <location>
        <begin position="82"/>
        <end position="109"/>
    </location>
</feature>
<organism evidence="5">
    <name type="scientific">uncultured Sulfurovum sp</name>
    <dbReference type="NCBI Taxonomy" id="269237"/>
    <lineage>
        <taxon>Bacteria</taxon>
        <taxon>Pseudomonadati</taxon>
        <taxon>Campylobacterota</taxon>
        <taxon>Epsilonproteobacteria</taxon>
        <taxon>Campylobacterales</taxon>
        <taxon>Sulfurovaceae</taxon>
        <taxon>Sulfurovum</taxon>
        <taxon>environmental samples</taxon>
    </lineage>
</organism>
<gene>
    <name evidence="5" type="ORF">HELGO_WM1219</name>
</gene>
<keyword evidence="1" id="KW-0862">Zinc</keyword>
<feature type="domain" description="SWIM-type" evidence="4">
    <location>
        <begin position="499"/>
        <end position="542"/>
    </location>
</feature>
<dbReference type="AlphaFoldDB" id="A0A6S6TNK1"/>
<keyword evidence="1" id="KW-0863">Zinc-finger</keyword>
<proteinExistence type="predicted"/>
<dbReference type="PROSITE" id="PS50966">
    <property type="entry name" value="ZF_SWIM"/>
    <property type="match status" value="1"/>
</dbReference>
<dbReference type="GO" id="GO:0008270">
    <property type="term" value="F:zinc ion binding"/>
    <property type="evidence" value="ECO:0007669"/>
    <property type="project" value="UniProtKB-KW"/>
</dbReference>
<accession>A0A6S6TNK1</accession>
<evidence type="ECO:0000313" key="5">
    <source>
        <dbReference type="EMBL" id="CAA6816469.1"/>
    </source>
</evidence>
<keyword evidence="2" id="KW-0175">Coiled coil</keyword>
<evidence type="ECO:0000259" key="4">
    <source>
        <dbReference type="PROSITE" id="PS50966"/>
    </source>
</evidence>
<sequence length="545" mass="63325">MEFDYKFKGNSGVSSSNTSTDMSFSPDLNREPTFFLAKLQDSLNFREAMSALHDVVVSDMSFKPKDKSDYKEWLESQEKVWLAKLVAEKEKHQEQYDRVQRELNAIRTKEDTLLQPYYKAQRKYFDYLYKHDSDAWFVLDPVITVHPDEVFFECFSQDESSYGKLSCSYDTFKDIDEHSYGTTNIDYSEKLYDEFQKIRDYKETTFQIDPSGFEVQTELADDFKEEKIDLPDSWVRGFLQISSAMTLEKTSFTLHPMDMYNILLMLKRNKERKSPRSLRFILQPDKPVEVLFEPWGKKLTFRRSIYEGKTSQEIRIWGRRRLFILERLLPVAKSFKVSLLGSGMPSFWEADLGAMNFTLGLSGWSANDWSSSANFDLMSPRAEVDSMTSKKVFDALTKNHVESSQSLATRLGLDKPIIESALGIYAQQGRVLYDMNKKTYRVRELSGDPLPMDKLQFTNEREEKASNFVLANLVTMGKVYQQAESTQIRGSVLDNAKTYSTMLVIDNEMKLKDATCNCWYFGQNKLHKGPCEHILATRIMWSRGK</sequence>
<evidence type="ECO:0000256" key="2">
    <source>
        <dbReference type="SAM" id="Coils"/>
    </source>
</evidence>
<feature type="region of interest" description="Disordered" evidence="3">
    <location>
        <begin position="1"/>
        <end position="24"/>
    </location>
</feature>
<feature type="compositionally biased region" description="Low complexity" evidence="3">
    <location>
        <begin position="9"/>
        <end position="24"/>
    </location>
</feature>
<protein>
    <submittedName>
        <fullName evidence="5">Zinc finger, SWIM-type</fullName>
    </submittedName>
</protein>
<dbReference type="InterPro" id="IPR007527">
    <property type="entry name" value="Znf_SWIM"/>
</dbReference>
<dbReference type="EMBL" id="CACVAP010000086">
    <property type="protein sequence ID" value="CAA6816469.1"/>
    <property type="molecule type" value="Genomic_DNA"/>
</dbReference>
<reference evidence="5" key="1">
    <citation type="submission" date="2020-01" db="EMBL/GenBank/DDBJ databases">
        <authorList>
            <person name="Meier V. D."/>
            <person name="Meier V D."/>
        </authorList>
    </citation>
    <scope>NUCLEOTIDE SEQUENCE</scope>
    <source>
        <strain evidence="5">HLG_WM_MAG_06</strain>
    </source>
</reference>
<evidence type="ECO:0000256" key="3">
    <source>
        <dbReference type="SAM" id="MobiDB-lite"/>
    </source>
</evidence>
<name>A0A6S6TNK1_9BACT</name>
<keyword evidence="1" id="KW-0479">Metal-binding</keyword>